<dbReference type="PANTHER" id="PTHR36009:SF3">
    <property type="entry name" value="TRANSMEMBRANE PROTEIN"/>
    <property type="match status" value="1"/>
</dbReference>
<keyword evidence="2" id="KW-1133">Transmembrane helix</keyword>
<feature type="transmembrane region" description="Helical" evidence="2">
    <location>
        <begin position="636"/>
        <end position="656"/>
    </location>
</feature>
<dbReference type="OrthoDB" id="35939at2759"/>
<feature type="transmembrane region" description="Helical" evidence="2">
    <location>
        <begin position="788"/>
        <end position="807"/>
    </location>
</feature>
<dbReference type="Gene3D" id="3.30.70.1060">
    <property type="entry name" value="Dimeric alpha+beta barrel"/>
    <property type="match status" value="1"/>
</dbReference>
<evidence type="ECO:0000256" key="1">
    <source>
        <dbReference type="SAM" id="MobiDB-lite"/>
    </source>
</evidence>
<feature type="region of interest" description="Disordered" evidence="1">
    <location>
        <begin position="18"/>
        <end position="39"/>
    </location>
</feature>
<accession>K0QZM7</accession>
<feature type="transmembrane region" description="Helical" evidence="2">
    <location>
        <begin position="712"/>
        <end position="731"/>
    </location>
</feature>
<evidence type="ECO:0000256" key="2">
    <source>
        <dbReference type="SAM" id="Phobius"/>
    </source>
</evidence>
<name>K0QZM7_THAOC</name>
<dbReference type="eggNOG" id="ENOG502TKWY">
    <property type="taxonomic scope" value="Eukaryota"/>
</dbReference>
<dbReference type="SUPFAM" id="SSF54909">
    <property type="entry name" value="Dimeric alpha+beta barrel"/>
    <property type="match status" value="1"/>
</dbReference>
<keyword evidence="4" id="KW-1185">Reference proteome</keyword>
<dbReference type="EMBL" id="AGNL01048735">
    <property type="protein sequence ID" value="EJK45138.1"/>
    <property type="molecule type" value="Genomic_DNA"/>
</dbReference>
<feature type="transmembrane region" description="Helical" evidence="2">
    <location>
        <begin position="668"/>
        <end position="686"/>
    </location>
</feature>
<feature type="region of interest" description="Disordered" evidence="1">
    <location>
        <begin position="412"/>
        <end position="433"/>
    </location>
</feature>
<keyword evidence="2" id="KW-0812">Transmembrane</keyword>
<protein>
    <submittedName>
        <fullName evidence="3">Uncharacterized protein</fullName>
    </submittedName>
</protein>
<feature type="transmembrane region" description="Helical" evidence="2">
    <location>
        <begin position="585"/>
        <end position="607"/>
    </location>
</feature>
<feature type="transmembrane region" description="Helical" evidence="2">
    <location>
        <begin position="752"/>
        <end position="773"/>
    </location>
</feature>
<dbReference type="InterPro" id="IPR011008">
    <property type="entry name" value="Dimeric_a/b-barrel"/>
</dbReference>
<dbReference type="AlphaFoldDB" id="K0QZM7"/>
<dbReference type="PANTHER" id="PTHR36009">
    <property type="match status" value="1"/>
</dbReference>
<reference evidence="3 4" key="1">
    <citation type="journal article" date="2012" name="Genome Biol.">
        <title>Genome and low-iron response of an oceanic diatom adapted to chronic iron limitation.</title>
        <authorList>
            <person name="Lommer M."/>
            <person name="Specht M."/>
            <person name="Roy A.S."/>
            <person name="Kraemer L."/>
            <person name="Andreson R."/>
            <person name="Gutowska M.A."/>
            <person name="Wolf J."/>
            <person name="Bergner S.V."/>
            <person name="Schilhabel M.B."/>
            <person name="Klostermeier U.C."/>
            <person name="Beiko R.G."/>
            <person name="Rosenstiel P."/>
            <person name="Hippler M."/>
            <person name="Laroche J."/>
        </authorList>
    </citation>
    <scope>NUCLEOTIDE SEQUENCE [LARGE SCALE GENOMIC DNA]</scope>
    <source>
        <strain evidence="3 4">CCMP1005</strain>
    </source>
</reference>
<keyword evidence="2" id="KW-0472">Membrane</keyword>
<feature type="transmembrane region" description="Helical" evidence="2">
    <location>
        <begin position="488"/>
        <end position="508"/>
    </location>
</feature>
<sequence length="815" mass="89390">MLPRIPSLIFITLGSSRSFAPKPQHTPNKRTSRTSPGDIIGRPSLLVAAVHADFDDGTISNSGDSLLDEVDLADVPVTEEIPVPNSRNNVGNRFFALVYDRTHSDKWADGDAEALWDLHEERTSLTEDHVMWARKQNLYNETFNTESMADILWSHQLLSSDTLRAIGHAMCIDSPTVDLCREAMSRDPIIRSLLGTDSAGDCDVSSIPLYRWRQIRDHTLRIDDGRDGTPTMMIAFDRSEAAADGLRDDVFEDHLEYLIRSERVVATGALHVATEKKTDKKSIPVGELMIFNAVGRDDAIDFVENDPSALAGLYETMTVHGFNSLDVTGKFVSENLYFKRETYQMKEALEYWGYPTEDHQTKWLNCSAAGPEFVVSFKTIAPLLLTPEGGPTSSKPETIYIDFLDHCTTQRLDRPAGSSSDEEGYLYSSRGEGHGPPGEVVAIQAPTYLGTSPREKTPVFSSLGLGGLAYHRDPNPHSTTKQKSRMKVAVILPVSTLVILVARGVIVISSAGAVSTTSTVLCYNQHHHSCAAFTPVPTLRGDVHNDNGIQQVRFGRATGARLDALNNSNNSASAKEIQESNQDEGILGSISPPYFLAYVLFLGYAFVRSSTEPEGVSMEVLQQFLADPLNPGGNELFVSIFNLLGLYFIPIACILLPGARHQRFPAAPFLLGSMFGGYGVLGPYVFTRKPDPNPVAKEDLGFFVRNVTENKLVNWLVFAAFCSAYVQTGFVEALVSHPTDLFEGFVELFKDTAIASASTVDFVILTLSAASFIPEDLERRQWSGNKSAAALSTLLLPGVGMALYCALRPSLDEQE</sequence>
<evidence type="ECO:0000313" key="4">
    <source>
        <dbReference type="Proteomes" id="UP000266841"/>
    </source>
</evidence>
<evidence type="ECO:0000313" key="3">
    <source>
        <dbReference type="EMBL" id="EJK45138.1"/>
    </source>
</evidence>
<comment type="caution">
    <text evidence="3">The sequence shown here is derived from an EMBL/GenBank/DDBJ whole genome shotgun (WGS) entry which is preliminary data.</text>
</comment>
<organism evidence="3 4">
    <name type="scientific">Thalassiosira oceanica</name>
    <name type="common">Marine diatom</name>
    <dbReference type="NCBI Taxonomy" id="159749"/>
    <lineage>
        <taxon>Eukaryota</taxon>
        <taxon>Sar</taxon>
        <taxon>Stramenopiles</taxon>
        <taxon>Ochrophyta</taxon>
        <taxon>Bacillariophyta</taxon>
        <taxon>Coscinodiscophyceae</taxon>
        <taxon>Thalassiosirophycidae</taxon>
        <taxon>Thalassiosirales</taxon>
        <taxon>Thalassiosiraceae</taxon>
        <taxon>Thalassiosira</taxon>
    </lineage>
</organism>
<proteinExistence type="predicted"/>
<gene>
    <name evidence="3" type="ORF">THAOC_36257</name>
</gene>
<dbReference type="Proteomes" id="UP000266841">
    <property type="component" value="Unassembled WGS sequence"/>
</dbReference>